<organism evidence="1 2">
    <name type="scientific">Streptomyces genisteinicus</name>
    <dbReference type="NCBI Taxonomy" id="2768068"/>
    <lineage>
        <taxon>Bacteria</taxon>
        <taxon>Bacillati</taxon>
        <taxon>Actinomycetota</taxon>
        <taxon>Actinomycetes</taxon>
        <taxon>Kitasatosporales</taxon>
        <taxon>Streptomycetaceae</taxon>
        <taxon>Streptomyces</taxon>
    </lineage>
</organism>
<dbReference type="EMBL" id="CP060825">
    <property type="protein sequence ID" value="QNP61934.1"/>
    <property type="molecule type" value="Genomic_DNA"/>
</dbReference>
<accession>A0A7H0HN18</accession>
<evidence type="ECO:0000313" key="1">
    <source>
        <dbReference type="EMBL" id="QNP61934.1"/>
    </source>
</evidence>
<protein>
    <submittedName>
        <fullName evidence="1">Uncharacterized protein</fullName>
    </submittedName>
</protein>
<reference evidence="1 2" key="1">
    <citation type="submission" date="2020-08" db="EMBL/GenBank/DDBJ databases">
        <title>A novel species.</title>
        <authorList>
            <person name="Gao J."/>
        </authorList>
    </citation>
    <scope>NUCLEOTIDE SEQUENCE [LARGE SCALE GENOMIC DNA]</scope>
    <source>
        <strain evidence="1 2">CRPJ-33</strain>
    </source>
</reference>
<keyword evidence="2" id="KW-1185">Reference proteome</keyword>
<dbReference type="Proteomes" id="UP000516230">
    <property type="component" value="Chromosome"/>
</dbReference>
<name>A0A7H0HN18_9ACTN</name>
<dbReference type="AlphaFoldDB" id="A0A7H0HN18"/>
<dbReference type="RefSeq" id="WP_187739136.1">
    <property type="nucleotide sequence ID" value="NZ_CP060825.1"/>
</dbReference>
<gene>
    <name evidence="1" type="ORF">IAG43_02680</name>
</gene>
<proteinExistence type="predicted"/>
<dbReference type="KEGG" id="sgj:IAG43_02680"/>
<sequence length="71" mass="7523">MSAPRRLCPVCHRRIAVVAGRWARHDPADARSGSELVSCPGSRLLAPLDPALQPSLDGSVLPVLPGQLALF</sequence>
<evidence type="ECO:0000313" key="2">
    <source>
        <dbReference type="Proteomes" id="UP000516230"/>
    </source>
</evidence>